<keyword evidence="1" id="KW-0472">Membrane</keyword>
<sequence length="215" mass="25265">MHAAEAPYYKINRVVLKILGLWPYQQSRLVRMQNVLFIAILTSFIVVQLLVLVRTQYNANVLFSVLSFTFPNIFVTIKYCLYVIQANNIRYIFDRIQYDWNMLKSQEELKIIQKYADNARLYTIQFFSLAIFFTLAYVVIHCIPIMLDMIIPMNESRPRSLLFITELFVDQNTHFYTILMYYCLTNYAGCVTIAAIATILVAYVLHTCALFQITR</sequence>
<keyword evidence="2" id="KW-1185">Reference proteome</keyword>
<proteinExistence type="predicted"/>
<dbReference type="KEGG" id="dqu:106741875"/>
<dbReference type="Proteomes" id="UP000515204">
    <property type="component" value="Unplaced"/>
</dbReference>
<evidence type="ECO:0000256" key="1">
    <source>
        <dbReference type="SAM" id="Phobius"/>
    </source>
</evidence>
<reference evidence="3" key="1">
    <citation type="submission" date="2025-08" db="UniProtKB">
        <authorList>
            <consortium name="RefSeq"/>
        </authorList>
    </citation>
    <scope>IDENTIFICATION</scope>
</reference>
<keyword evidence="1" id="KW-0812">Transmembrane</keyword>
<dbReference type="OrthoDB" id="7552791at2759"/>
<feature type="transmembrane region" description="Helical" evidence="1">
    <location>
        <begin position="179"/>
        <end position="205"/>
    </location>
</feature>
<dbReference type="AlphaFoldDB" id="A0A6P3WUI2"/>
<evidence type="ECO:0000313" key="3">
    <source>
        <dbReference type="RefSeq" id="XP_014469761.1"/>
    </source>
</evidence>
<protein>
    <submittedName>
        <fullName evidence="3">Uncharacterized protein LOC106741875</fullName>
    </submittedName>
</protein>
<keyword evidence="1" id="KW-1133">Transmembrane helix</keyword>
<evidence type="ECO:0000313" key="2">
    <source>
        <dbReference type="Proteomes" id="UP000515204"/>
    </source>
</evidence>
<feature type="transmembrane region" description="Helical" evidence="1">
    <location>
        <begin position="61"/>
        <end position="84"/>
    </location>
</feature>
<name>A0A6P3WUI2_DINQU</name>
<feature type="transmembrane region" description="Helical" evidence="1">
    <location>
        <begin position="35"/>
        <end position="55"/>
    </location>
</feature>
<organism evidence="2 3">
    <name type="scientific">Dinoponera quadriceps</name>
    <name type="common">South American ant</name>
    <dbReference type="NCBI Taxonomy" id="609295"/>
    <lineage>
        <taxon>Eukaryota</taxon>
        <taxon>Metazoa</taxon>
        <taxon>Ecdysozoa</taxon>
        <taxon>Arthropoda</taxon>
        <taxon>Hexapoda</taxon>
        <taxon>Insecta</taxon>
        <taxon>Pterygota</taxon>
        <taxon>Neoptera</taxon>
        <taxon>Endopterygota</taxon>
        <taxon>Hymenoptera</taxon>
        <taxon>Apocrita</taxon>
        <taxon>Aculeata</taxon>
        <taxon>Formicoidea</taxon>
        <taxon>Formicidae</taxon>
        <taxon>Ponerinae</taxon>
        <taxon>Ponerini</taxon>
        <taxon>Dinoponera</taxon>
    </lineage>
</organism>
<dbReference type="RefSeq" id="XP_014469761.1">
    <property type="nucleotide sequence ID" value="XM_014614275.1"/>
</dbReference>
<gene>
    <name evidence="3" type="primary">LOC106741875</name>
</gene>
<dbReference type="GeneID" id="106741875"/>
<accession>A0A6P3WUI2</accession>
<feature type="transmembrane region" description="Helical" evidence="1">
    <location>
        <begin position="121"/>
        <end position="147"/>
    </location>
</feature>